<evidence type="ECO:0000313" key="2">
    <source>
        <dbReference type="EMBL" id="CAK9237444.1"/>
    </source>
</evidence>
<gene>
    <name evidence="2" type="ORF">CSSPTR1EN2_LOCUS23706</name>
</gene>
<feature type="region of interest" description="Disordered" evidence="1">
    <location>
        <begin position="122"/>
        <end position="156"/>
    </location>
</feature>
<proteinExistence type="predicted"/>
<organism evidence="2 3">
    <name type="scientific">Sphagnum troendelagicum</name>
    <dbReference type="NCBI Taxonomy" id="128251"/>
    <lineage>
        <taxon>Eukaryota</taxon>
        <taxon>Viridiplantae</taxon>
        <taxon>Streptophyta</taxon>
        <taxon>Embryophyta</taxon>
        <taxon>Bryophyta</taxon>
        <taxon>Sphagnophytina</taxon>
        <taxon>Sphagnopsida</taxon>
        <taxon>Sphagnales</taxon>
        <taxon>Sphagnaceae</taxon>
        <taxon>Sphagnum</taxon>
    </lineage>
</organism>
<reference evidence="2" key="1">
    <citation type="submission" date="2024-02" db="EMBL/GenBank/DDBJ databases">
        <authorList>
            <consortium name="ELIXIR-Norway"/>
            <consortium name="Elixir Norway"/>
        </authorList>
    </citation>
    <scope>NUCLEOTIDE SEQUENCE</scope>
</reference>
<sequence length="542" mass="59230">MRECKRHVLDQPTTGGGGGVCTQCLQERLMLLWRGESFRSNGKGGDDHHHVQQVALSSSSATAAVAAAVALPETSDCSAAQEGGDSSTVSVSHLGKRQEAAPNGSDDIIAAPAAADDCSGIRESTQEVGEQQLLPDDQRVPLHSPPQKLGPVSCSSSNDIKSIMEEWALLHANRRSKAALKKEMSKAAEQSSVVVEEANKLSTVDSTTVDSTTVGTCDLRQRSHPLVDTIAKETALRVTAEEMNNKQALVEGEEEDGIMFGASEFFRDADELYTTHVVEEEKHDDDDAAACFSPARQGKLPKSNWVKVLVNPIISSSKVFPSKSREDSMAKVSQSKYMAADSESRVVAPRQIGHELKVMADESKQKRELLTMCHQSLETLQEPKQDAAKFSQQAKLIPNLETTYSRGMVEGIPDEIFQQEQTAMRMEASRNAVLLWLQDIPSPKTALFQKTGQLQVPPPPTDSSELRLSQTNGGMEVQSDTKFSTVDHSHEIIKESSQDTYSGGRIPFEMSSFQKFLVISTQKQMKNSTDSTTSRLVSEDYL</sequence>
<keyword evidence="3" id="KW-1185">Reference proteome</keyword>
<name>A0ABP0V4B2_9BRYO</name>
<dbReference type="Proteomes" id="UP001497512">
    <property type="component" value="Chromosome 9"/>
</dbReference>
<evidence type="ECO:0000256" key="1">
    <source>
        <dbReference type="SAM" id="MobiDB-lite"/>
    </source>
</evidence>
<protein>
    <submittedName>
        <fullName evidence="2">Uncharacterized protein</fullName>
    </submittedName>
</protein>
<evidence type="ECO:0000313" key="3">
    <source>
        <dbReference type="Proteomes" id="UP001497512"/>
    </source>
</evidence>
<dbReference type="EMBL" id="OZ019901">
    <property type="protein sequence ID" value="CAK9237444.1"/>
    <property type="molecule type" value="Genomic_DNA"/>
</dbReference>
<feature type="region of interest" description="Disordered" evidence="1">
    <location>
        <begin position="76"/>
        <end position="107"/>
    </location>
</feature>
<accession>A0ABP0V4B2</accession>